<feature type="domain" description="NADPH-dependent FMN reductase-like" evidence="3">
    <location>
        <begin position="2"/>
        <end position="148"/>
    </location>
</feature>
<dbReference type="Pfam" id="PF03358">
    <property type="entry name" value="FMN_red"/>
    <property type="match status" value="1"/>
</dbReference>
<dbReference type="InterPro" id="IPR029039">
    <property type="entry name" value="Flavoprotein-like_sf"/>
</dbReference>
<dbReference type="SUPFAM" id="SSF52218">
    <property type="entry name" value="Flavoproteins"/>
    <property type="match status" value="1"/>
</dbReference>
<comment type="caution">
    <text evidence="4">The sequence shown here is derived from an EMBL/GenBank/DDBJ whole genome shotgun (WGS) entry which is preliminary data.</text>
</comment>
<name>A0A3D5QCE4_FLESI</name>
<dbReference type="PANTHER" id="PTHR43278:SF2">
    <property type="entry name" value="IRON-SULFUR FLAVOPROTEIN"/>
    <property type="match status" value="1"/>
</dbReference>
<dbReference type="InterPro" id="IPR005025">
    <property type="entry name" value="FMN_Rdtase-like_dom"/>
</dbReference>
<evidence type="ECO:0000256" key="1">
    <source>
        <dbReference type="ARBA" id="ARBA00022630"/>
    </source>
</evidence>
<protein>
    <submittedName>
        <fullName evidence="4">Flavodoxin family protein</fullName>
    </submittedName>
</protein>
<dbReference type="InterPro" id="IPR051796">
    <property type="entry name" value="ISF_SsuE-like"/>
</dbReference>
<reference evidence="4 5" key="1">
    <citation type="journal article" date="2018" name="Nat. Biotechnol.">
        <title>A standardized bacterial taxonomy based on genome phylogeny substantially revises the tree of life.</title>
        <authorList>
            <person name="Parks D.H."/>
            <person name="Chuvochina M."/>
            <person name="Waite D.W."/>
            <person name="Rinke C."/>
            <person name="Skarshewski A."/>
            <person name="Chaumeil P.A."/>
            <person name="Hugenholtz P."/>
        </authorList>
    </citation>
    <scope>NUCLEOTIDE SEQUENCE [LARGE SCALE GENOMIC DNA]</scope>
    <source>
        <strain evidence="4">UBA8672</strain>
    </source>
</reference>
<sequence length="180" mass="20746">MMKSVLINASPRTDGNSSFVIDSLKEAFPGQVKTLRVNDLNFAGCQGCRKCRQLDDFCVLNDDMNNFYTDMADADIITVVSPNYYGFITGQLKLFMDRWYCMKDKRGFSRFKENAKVFFVLTQGSPDRNHGDTANKWMKRVSEAFGMKYFSYIIPGCNADTRDMVRMKISDIKMHLKMIQ</sequence>
<dbReference type="Gene3D" id="3.40.50.360">
    <property type="match status" value="1"/>
</dbReference>
<gene>
    <name evidence="4" type="ORF">DHM44_04040</name>
</gene>
<evidence type="ECO:0000313" key="4">
    <source>
        <dbReference type="EMBL" id="HCW92832.1"/>
    </source>
</evidence>
<keyword evidence="2" id="KW-0288">FMN</keyword>
<evidence type="ECO:0000313" key="5">
    <source>
        <dbReference type="Proteomes" id="UP000262325"/>
    </source>
</evidence>
<accession>A0A3D5QCE4</accession>
<proteinExistence type="predicted"/>
<dbReference type="EMBL" id="DPPF01000083">
    <property type="protein sequence ID" value="HCW92832.1"/>
    <property type="molecule type" value="Genomic_DNA"/>
</dbReference>
<dbReference type="AlphaFoldDB" id="A0A3D5QCE4"/>
<evidence type="ECO:0000256" key="2">
    <source>
        <dbReference type="ARBA" id="ARBA00022643"/>
    </source>
</evidence>
<dbReference type="PANTHER" id="PTHR43278">
    <property type="entry name" value="NAD(P)H-DEPENDENT FMN-CONTAINING OXIDOREDUCTASE YWQN-RELATED"/>
    <property type="match status" value="1"/>
</dbReference>
<keyword evidence="1" id="KW-0285">Flavoprotein</keyword>
<evidence type="ECO:0000259" key="3">
    <source>
        <dbReference type="Pfam" id="PF03358"/>
    </source>
</evidence>
<organism evidence="4 5">
    <name type="scientific">Flexistipes sinusarabici</name>
    <dbReference type="NCBI Taxonomy" id="2352"/>
    <lineage>
        <taxon>Bacteria</taxon>
        <taxon>Pseudomonadati</taxon>
        <taxon>Deferribacterota</taxon>
        <taxon>Deferribacteres</taxon>
        <taxon>Deferribacterales</taxon>
        <taxon>Flexistipitaceae</taxon>
        <taxon>Flexistipes</taxon>
    </lineage>
</organism>
<dbReference type="Proteomes" id="UP000262325">
    <property type="component" value="Unassembled WGS sequence"/>
</dbReference>
<dbReference type="GO" id="GO:0016491">
    <property type="term" value="F:oxidoreductase activity"/>
    <property type="evidence" value="ECO:0007669"/>
    <property type="project" value="InterPro"/>
</dbReference>